<dbReference type="NCBIfam" id="TIGR01843">
    <property type="entry name" value="type_I_hlyD"/>
    <property type="match status" value="1"/>
</dbReference>
<accession>A0ABW3GK34</accession>
<dbReference type="PRINTS" id="PR01490">
    <property type="entry name" value="RTXTOXIND"/>
</dbReference>
<dbReference type="Gene3D" id="2.40.30.170">
    <property type="match status" value="1"/>
</dbReference>
<evidence type="ECO:0000313" key="13">
    <source>
        <dbReference type="EMBL" id="MFD0930895.1"/>
    </source>
</evidence>
<keyword evidence="6 9" id="KW-0812">Transmembrane</keyword>
<evidence type="ECO:0000256" key="9">
    <source>
        <dbReference type="RuleBase" id="RU365093"/>
    </source>
</evidence>
<feature type="domain" description="AprE-like beta-barrel" evidence="12">
    <location>
        <begin position="361"/>
        <end position="447"/>
    </location>
</feature>
<dbReference type="PANTHER" id="PTHR30386">
    <property type="entry name" value="MEMBRANE FUSION SUBUNIT OF EMRAB-TOLC MULTIDRUG EFFLUX PUMP"/>
    <property type="match status" value="1"/>
</dbReference>
<evidence type="ECO:0000259" key="11">
    <source>
        <dbReference type="Pfam" id="PF25994"/>
    </source>
</evidence>
<dbReference type="Pfam" id="PF26002">
    <property type="entry name" value="Beta-barrel_AprE"/>
    <property type="match status" value="1"/>
</dbReference>
<keyword evidence="4 9" id="KW-1003">Cell membrane</keyword>
<dbReference type="InterPro" id="IPR058781">
    <property type="entry name" value="HH_AprE-like"/>
</dbReference>
<comment type="subcellular location">
    <subcellularLocation>
        <location evidence="1 9">Cell inner membrane</location>
        <topology evidence="1 9">Single-pass membrane protein</topology>
    </subcellularLocation>
</comment>
<evidence type="ECO:0000256" key="8">
    <source>
        <dbReference type="ARBA" id="ARBA00023136"/>
    </source>
</evidence>
<dbReference type="SUPFAM" id="SSF111369">
    <property type="entry name" value="HlyD-like secretion proteins"/>
    <property type="match status" value="1"/>
</dbReference>
<sequence length="470" mass="51823">MAKKIYDQIGQITKPDSIWVRLGKPVHALVDKIVKTETAESRTWVEQAHDVMVEDTMLHAKLIMYSILGILVVLLVWAGIAKVDEVTRGEGRVIPSRQVQVVQSLDGGIVTDIMVQLGDTVKRGQPLIKIDETRAISSLKENESQYLSLTAKEARLKALANGGSFNPPSEVQEKTPDTYLQELQLFNAARDELNSQINIARDQLSQRERELSEVQFKKEVAIKTYESTSKELAANRPLLSSGAVSEIEILRLERDANRAKGDIDQASAQMSRLTAAISEARRKVSEAQQSFMSKVRTDLNETTAKINSLTQSSVALSDKVKQSTLTSPVNGKISKLYYNTVGGVIQPGKEVMEIVPGDDALVIETKVQTKDIAFIRPQQPAVVKLTAYDYTIYGSLDGVVEDIAADSTIDDKGNAYYVVKVRTTKNNLGDHLPIIPGMVAQVDILTGKKTVLSYLLKPVLKAKSYALTER</sequence>
<evidence type="ECO:0000256" key="3">
    <source>
        <dbReference type="ARBA" id="ARBA00022448"/>
    </source>
</evidence>
<dbReference type="Proteomes" id="UP001597106">
    <property type="component" value="Unassembled WGS sequence"/>
</dbReference>
<reference evidence="14" key="1">
    <citation type="journal article" date="2019" name="Int. J. Syst. Evol. Microbiol.">
        <title>The Global Catalogue of Microorganisms (GCM) 10K type strain sequencing project: providing services to taxonomists for standard genome sequencing and annotation.</title>
        <authorList>
            <consortium name="The Broad Institute Genomics Platform"/>
            <consortium name="The Broad Institute Genome Sequencing Center for Infectious Disease"/>
            <person name="Wu L."/>
            <person name="Ma J."/>
        </authorList>
    </citation>
    <scope>NUCLEOTIDE SEQUENCE [LARGE SCALE GENOMIC DNA]</scope>
    <source>
        <strain evidence="14">CCUG 59685</strain>
    </source>
</reference>
<dbReference type="InterPro" id="IPR006144">
    <property type="entry name" value="Secretion_HlyD_CS"/>
</dbReference>
<evidence type="ECO:0000256" key="7">
    <source>
        <dbReference type="ARBA" id="ARBA00022989"/>
    </source>
</evidence>
<dbReference type="InterPro" id="IPR050739">
    <property type="entry name" value="MFP"/>
</dbReference>
<evidence type="ECO:0000259" key="12">
    <source>
        <dbReference type="Pfam" id="PF26002"/>
    </source>
</evidence>
<keyword evidence="10" id="KW-0175">Coiled coil</keyword>
<keyword evidence="14" id="KW-1185">Reference proteome</keyword>
<keyword evidence="7 9" id="KW-1133">Transmembrane helix</keyword>
<dbReference type="InterPro" id="IPR010129">
    <property type="entry name" value="T1SS_HlyD"/>
</dbReference>
<dbReference type="PROSITE" id="PS00543">
    <property type="entry name" value="HLYD_FAMILY"/>
    <property type="match status" value="1"/>
</dbReference>
<dbReference type="InterPro" id="IPR058982">
    <property type="entry name" value="Beta-barrel_AprE"/>
</dbReference>
<proteinExistence type="inferred from homology"/>
<gene>
    <name evidence="13" type="ORF">ACFQ1T_13985</name>
</gene>
<comment type="similarity">
    <text evidence="2 9">Belongs to the membrane fusion protein (MFP) (TC 8.A.1) family.</text>
</comment>
<feature type="coiled-coil region" evidence="10">
    <location>
        <begin position="183"/>
        <end position="210"/>
    </location>
</feature>
<dbReference type="PANTHER" id="PTHR30386:SF26">
    <property type="entry name" value="TRANSPORT PROTEIN COMB"/>
    <property type="match status" value="1"/>
</dbReference>
<evidence type="ECO:0000256" key="4">
    <source>
        <dbReference type="ARBA" id="ARBA00022475"/>
    </source>
</evidence>
<dbReference type="Gene3D" id="2.40.50.100">
    <property type="match status" value="1"/>
</dbReference>
<dbReference type="RefSeq" id="WP_379077881.1">
    <property type="nucleotide sequence ID" value="NZ_JBHTJW010000005.1"/>
</dbReference>
<evidence type="ECO:0000256" key="10">
    <source>
        <dbReference type="SAM" id="Coils"/>
    </source>
</evidence>
<evidence type="ECO:0000256" key="5">
    <source>
        <dbReference type="ARBA" id="ARBA00022519"/>
    </source>
</evidence>
<feature type="transmembrane region" description="Helical" evidence="9">
    <location>
        <begin position="62"/>
        <end position="80"/>
    </location>
</feature>
<protein>
    <recommendedName>
        <fullName evidence="9">Membrane fusion protein (MFP) family protein</fullName>
    </recommendedName>
</protein>
<name>A0ABW3GK34_9PROT</name>
<feature type="coiled-coil region" evidence="10">
    <location>
        <begin position="249"/>
        <end position="290"/>
    </location>
</feature>
<keyword evidence="3 9" id="KW-0813">Transport</keyword>
<organism evidence="13 14">
    <name type="scientific">Methylophilus glucosoxydans</name>
    <dbReference type="NCBI Taxonomy" id="752553"/>
    <lineage>
        <taxon>Bacteria</taxon>
        <taxon>Pseudomonadati</taxon>
        <taxon>Pseudomonadota</taxon>
        <taxon>Betaproteobacteria</taxon>
        <taxon>Nitrosomonadales</taxon>
        <taxon>Methylophilaceae</taxon>
        <taxon>Methylophilus</taxon>
    </lineage>
</organism>
<keyword evidence="5 9" id="KW-0997">Cell inner membrane</keyword>
<feature type="domain" description="AprE-like long alpha-helical hairpin" evidence="11">
    <location>
        <begin position="137"/>
        <end position="318"/>
    </location>
</feature>
<evidence type="ECO:0000256" key="2">
    <source>
        <dbReference type="ARBA" id="ARBA00009477"/>
    </source>
</evidence>
<dbReference type="EMBL" id="JBHTJW010000005">
    <property type="protein sequence ID" value="MFD0930895.1"/>
    <property type="molecule type" value="Genomic_DNA"/>
</dbReference>
<dbReference type="Pfam" id="PF25994">
    <property type="entry name" value="HH_AprE"/>
    <property type="match status" value="1"/>
</dbReference>
<evidence type="ECO:0000256" key="6">
    <source>
        <dbReference type="ARBA" id="ARBA00022692"/>
    </source>
</evidence>
<comment type="caution">
    <text evidence="13">The sequence shown here is derived from an EMBL/GenBank/DDBJ whole genome shotgun (WGS) entry which is preliminary data.</text>
</comment>
<evidence type="ECO:0000313" key="14">
    <source>
        <dbReference type="Proteomes" id="UP001597106"/>
    </source>
</evidence>
<keyword evidence="8 9" id="KW-0472">Membrane</keyword>
<evidence type="ECO:0000256" key="1">
    <source>
        <dbReference type="ARBA" id="ARBA00004377"/>
    </source>
</evidence>